<protein>
    <submittedName>
        <fullName evidence="2">Uncharacterized protein</fullName>
    </submittedName>
</protein>
<evidence type="ECO:0000313" key="2">
    <source>
        <dbReference type="EMBL" id="TDQ68213.1"/>
    </source>
</evidence>
<feature type="transmembrane region" description="Helical" evidence="1">
    <location>
        <begin position="121"/>
        <end position="143"/>
    </location>
</feature>
<feature type="transmembrane region" description="Helical" evidence="1">
    <location>
        <begin position="70"/>
        <end position="93"/>
    </location>
</feature>
<sequence>MKRQSNRPLIFVPIGAKRREERKFADSYSADTAKMRNRFSCYISVLLLFCLRYVVAASLSILLYVSGCVAALRCCCFSGRVAAVSQVALLLFLRSRCCCVSGCVAAFTSNSYHIRSLARTWHGYLTVCVAAASAASATCPAALSVDCPAVLSVALSVSLSVAFPVAAAVVSAVTAVASRAVAES</sequence>
<feature type="transmembrane region" description="Helical" evidence="1">
    <location>
        <begin position="149"/>
        <end position="177"/>
    </location>
</feature>
<accession>A0A484F3N4</accession>
<keyword evidence="1" id="KW-0812">Transmembrane</keyword>
<keyword evidence="1" id="KW-1133">Transmembrane helix</keyword>
<dbReference type="Proteomes" id="UP000294855">
    <property type="component" value="Unassembled WGS sequence"/>
</dbReference>
<gene>
    <name evidence="2" type="ORF">C7391_1151</name>
</gene>
<comment type="caution">
    <text evidence="2">The sequence shown here is derived from an EMBL/GenBank/DDBJ whole genome shotgun (WGS) entry which is preliminary data.</text>
</comment>
<feature type="transmembrane region" description="Helical" evidence="1">
    <location>
        <begin position="39"/>
        <end position="64"/>
    </location>
</feature>
<keyword evidence="1" id="KW-0472">Membrane</keyword>
<name>A0A484F3N4_9EURY</name>
<evidence type="ECO:0000313" key="3">
    <source>
        <dbReference type="Proteomes" id="UP000294855"/>
    </source>
</evidence>
<reference evidence="2 3" key="1">
    <citation type="submission" date="2019-03" db="EMBL/GenBank/DDBJ databases">
        <title>Genomic Encyclopedia of Type Strains, Phase IV (KMG-IV): sequencing the most valuable type-strain genomes for metagenomic binning, comparative biology and taxonomic classification.</title>
        <authorList>
            <person name="Goeker M."/>
        </authorList>
    </citation>
    <scope>NUCLEOTIDE SEQUENCE [LARGE SCALE GENOMIC DNA]</scope>
    <source>
        <strain evidence="2 3">DSM 13328</strain>
    </source>
</reference>
<evidence type="ECO:0000256" key="1">
    <source>
        <dbReference type="SAM" id="Phobius"/>
    </source>
</evidence>
<proteinExistence type="predicted"/>
<organism evidence="2 3">
    <name type="scientific">Methanimicrococcus blatticola</name>
    <dbReference type="NCBI Taxonomy" id="91560"/>
    <lineage>
        <taxon>Archaea</taxon>
        <taxon>Methanobacteriati</taxon>
        <taxon>Methanobacteriota</taxon>
        <taxon>Stenosarchaea group</taxon>
        <taxon>Methanomicrobia</taxon>
        <taxon>Methanosarcinales</taxon>
        <taxon>Methanosarcinaceae</taxon>
        <taxon>Methanimicrococcus</taxon>
    </lineage>
</organism>
<dbReference type="AlphaFoldDB" id="A0A484F3N4"/>
<keyword evidence="3" id="KW-1185">Reference proteome</keyword>
<dbReference type="EMBL" id="SNYS01000009">
    <property type="protein sequence ID" value="TDQ68213.1"/>
    <property type="molecule type" value="Genomic_DNA"/>
</dbReference>